<evidence type="ECO:0000256" key="6">
    <source>
        <dbReference type="RuleBase" id="RU361145"/>
    </source>
</evidence>
<feature type="domain" description="Ferritin-like diiron" evidence="7">
    <location>
        <begin position="1"/>
        <end position="145"/>
    </location>
</feature>
<dbReference type="EC" id="1.16.3.2" evidence="6"/>
<name>A0ABV9TA59_9GAMM</name>
<evidence type="ECO:0000313" key="9">
    <source>
        <dbReference type="Proteomes" id="UP001595926"/>
    </source>
</evidence>
<protein>
    <recommendedName>
        <fullName evidence="6">Ferritin</fullName>
        <ecNumber evidence="6">1.16.3.2</ecNumber>
    </recommendedName>
</protein>
<dbReference type="EMBL" id="JBHSJH010000001">
    <property type="protein sequence ID" value="MFC4892005.1"/>
    <property type="molecule type" value="Genomic_DNA"/>
</dbReference>
<evidence type="ECO:0000256" key="3">
    <source>
        <dbReference type="ARBA" id="ARBA00022723"/>
    </source>
</evidence>
<keyword evidence="4" id="KW-0560">Oxidoreductase</keyword>
<dbReference type="SUPFAM" id="SSF47240">
    <property type="entry name" value="Ferritin-like"/>
    <property type="match status" value="1"/>
</dbReference>
<dbReference type="Gene3D" id="1.20.1260.10">
    <property type="match status" value="1"/>
</dbReference>
<keyword evidence="5 6" id="KW-0408">Iron</keyword>
<keyword evidence="2 6" id="KW-0409">Iron storage</keyword>
<dbReference type="InterPro" id="IPR009078">
    <property type="entry name" value="Ferritin-like_SF"/>
</dbReference>
<accession>A0ABV9TA59</accession>
<evidence type="ECO:0000259" key="7">
    <source>
        <dbReference type="PROSITE" id="PS50905"/>
    </source>
</evidence>
<organism evidence="8 9">
    <name type="scientific">Pseudofrancisella aestuarii</name>
    <dbReference type="NCBI Taxonomy" id="2670347"/>
    <lineage>
        <taxon>Bacteria</taxon>
        <taxon>Pseudomonadati</taxon>
        <taxon>Pseudomonadota</taxon>
        <taxon>Gammaproteobacteria</taxon>
        <taxon>Thiotrichales</taxon>
        <taxon>Francisellaceae</taxon>
        <taxon>Pseudofrancisella</taxon>
    </lineage>
</organism>
<sequence length="161" mass="18769">MLSERLVKALNYQLNYELESANVYLAKAGYTAYLGLEGFTNWFMIQYEEEIMHAKKIKKFISDKGGRIEIRSCKAPKNDFSSLLEVFEETLTQEQEVTKKLYEIMNIAQEEKEHSTKSFLEWFIDRQVHEEATVGDMINKIKLVKDAGLYLLDQEAGRRAL</sequence>
<proteinExistence type="inferred from homology"/>
<evidence type="ECO:0000256" key="4">
    <source>
        <dbReference type="ARBA" id="ARBA00023002"/>
    </source>
</evidence>
<dbReference type="PROSITE" id="PS50905">
    <property type="entry name" value="FERRITIN_LIKE"/>
    <property type="match status" value="1"/>
</dbReference>
<dbReference type="PANTHER" id="PTHR11431:SF127">
    <property type="entry name" value="BACTERIAL NON-HEME FERRITIN"/>
    <property type="match status" value="1"/>
</dbReference>
<dbReference type="RefSeq" id="WP_119330280.1">
    <property type="nucleotide sequence ID" value="NZ_JBHSJH010000001.1"/>
</dbReference>
<dbReference type="CDD" id="cd01055">
    <property type="entry name" value="Nonheme_Ferritin"/>
    <property type="match status" value="1"/>
</dbReference>
<keyword evidence="3 6" id="KW-0479">Metal-binding</keyword>
<evidence type="ECO:0000256" key="1">
    <source>
        <dbReference type="ARBA" id="ARBA00006950"/>
    </source>
</evidence>
<gene>
    <name evidence="8" type="ORF">ACFPDQ_02950</name>
</gene>
<comment type="function">
    <text evidence="6">Iron-storage protein.</text>
</comment>
<dbReference type="PANTHER" id="PTHR11431">
    <property type="entry name" value="FERRITIN"/>
    <property type="match status" value="1"/>
</dbReference>
<keyword evidence="6" id="KW-0963">Cytoplasm</keyword>
<comment type="catalytic activity">
    <reaction evidence="6">
        <text>4 Fe(2+) + O2 + 6 H2O = 4 iron(III) oxide-hydroxide + 12 H(+)</text>
        <dbReference type="Rhea" id="RHEA:11972"/>
        <dbReference type="ChEBI" id="CHEBI:15377"/>
        <dbReference type="ChEBI" id="CHEBI:15378"/>
        <dbReference type="ChEBI" id="CHEBI:15379"/>
        <dbReference type="ChEBI" id="CHEBI:29033"/>
        <dbReference type="ChEBI" id="CHEBI:78619"/>
        <dbReference type="EC" id="1.16.3.2"/>
    </reaction>
</comment>
<keyword evidence="9" id="KW-1185">Reference proteome</keyword>
<evidence type="ECO:0000313" key="8">
    <source>
        <dbReference type="EMBL" id="MFC4892005.1"/>
    </source>
</evidence>
<dbReference type="InterPro" id="IPR041719">
    <property type="entry name" value="Ferritin_prok"/>
</dbReference>
<comment type="caution">
    <text evidence="8">The sequence shown here is derived from an EMBL/GenBank/DDBJ whole genome shotgun (WGS) entry which is preliminary data.</text>
</comment>
<evidence type="ECO:0000256" key="2">
    <source>
        <dbReference type="ARBA" id="ARBA00022434"/>
    </source>
</evidence>
<comment type="subcellular location">
    <subcellularLocation>
        <location evidence="6">Cytoplasm</location>
    </subcellularLocation>
</comment>
<dbReference type="InterPro" id="IPR008331">
    <property type="entry name" value="Ferritin_DPS_dom"/>
</dbReference>
<dbReference type="InterPro" id="IPR001519">
    <property type="entry name" value="Ferritin"/>
</dbReference>
<comment type="similarity">
    <text evidence="1 6">Belongs to the ferritin family. Prokaryotic subfamily.</text>
</comment>
<dbReference type="InterPro" id="IPR012347">
    <property type="entry name" value="Ferritin-like"/>
</dbReference>
<dbReference type="Proteomes" id="UP001595926">
    <property type="component" value="Unassembled WGS sequence"/>
</dbReference>
<dbReference type="Pfam" id="PF00210">
    <property type="entry name" value="Ferritin"/>
    <property type="match status" value="1"/>
</dbReference>
<reference evidence="9" key="1">
    <citation type="journal article" date="2019" name="Int. J. Syst. Evol. Microbiol.">
        <title>The Global Catalogue of Microorganisms (GCM) 10K type strain sequencing project: providing services to taxonomists for standard genome sequencing and annotation.</title>
        <authorList>
            <consortium name="The Broad Institute Genomics Platform"/>
            <consortium name="The Broad Institute Genome Sequencing Center for Infectious Disease"/>
            <person name="Wu L."/>
            <person name="Ma J."/>
        </authorList>
    </citation>
    <scope>NUCLEOTIDE SEQUENCE [LARGE SCALE GENOMIC DNA]</scope>
    <source>
        <strain evidence="9">CGMCC 1.13718</strain>
    </source>
</reference>
<dbReference type="InterPro" id="IPR009040">
    <property type="entry name" value="Ferritin-like_diiron"/>
</dbReference>
<evidence type="ECO:0000256" key="5">
    <source>
        <dbReference type="ARBA" id="ARBA00023004"/>
    </source>
</evidence>